<proteinExistence type="inferred from homology"/>
<dbReference type="PANTHER" id="PTHR11717:SF7">
    <property type="entry name" value="LOW MOLECULAR WEIGHT PHOSPHOTYROSINE PROTEIN PHOSPHATASE"/>
    <property type="match status" value="1"/>
</dbReference>
<dbReference type="InterPro" id="IPR023485">
    <property type="entry name" value="Ptyr_pPase"/>
</dbReference>
<dbReference type="CDD" id="cd16343">
    <property type="entry name" value="LMWPTP"/>
    <property type="match status" value="1"/>
</dbReference>
<evidence type="ECO:0000256" key="1">
    <source>
        <dbReference type="ARBA" id="ARBA00011063"/>
    </source>
</evidence>
<keyword evidence="4" id="KW-0904">Protein phosphatase</keyword>
<dbReference type="STRING" id="147375.BXP28_04545"/>
<reference evidence="9" key="1">
    <citation type="submission" date="2017-02" db="EMBL/GenBank/DDBJ databases">
        <title>Delineation of Paenibacillus larvae strains originating from foulbrood outbreaks.</title>
        <authorList>
            <person name="Beims H."/>
            <person name="Bunk B."/>
            <person name="Sproeer C."/>
            <person name="Mohr K.I."/>
            <person name="Pradella S."/>
            <person name="Guenther G."/>
            <person name="Rohde M."/>
            <person name="von der Ohe W."/>
            <person name="Steinert M."/>
        </authorList>
    </citation>
    <scope>NUCLEOTIDE SEQUENCE [LARGE SCALE GENOMIC DNA]</scope>
    <source>
        <strain evidence="9">Eric_III</strain>
    </source>
</reference>
<feature type="active site" description="Nucleophile" evidence="6">
    <location>
        <position position="83"/>
    </location>
</feature>
<feature type="active site" evidence="6">
    <location>
        <position position="89"/>
    </location>
</feature>
<organism evidence="8 9">
    <name type="scientific">Paenibacillus larvae subsp. larvae</name>
    <dbReference type="NCBI Taxonomy" id="147375"/>
    <lineage>
        <taxon>Bacteria</taxon>
        <taxon>Bacillati</taxon>
        <taxon>Bacillota</taxon>
        <taxon>Bacilli</taxon>
        <taxon>Bacillales</taxon>
        <taxon>Paenibacillaceae</taxon>
        <taxon>Paenibacillus</taxon>
    </lineage>
</organism>
<dbReference type="AlphaFoldDB" id="A0A2L1U185"/>
<keyword evidence="3" id="KW-0378">Hydrolase</keyword>
<dbReference type="Proteomes" id="UP000239833">
    <property type="component" value="Chromosome"/>
</dbReference>
<comment type="catalytic activity">
    <reaction evidence="5">
        <text>O-phospho-L-tyrosyl-[protein] + H2O = L-tyrosyl-[protein] + phosphate</text>
        <dbReference type="Rhea" id="RHEA:10684"/>
        <dbReference type="Rhea" id="RHEA-COMP:10136"/>
        <dbReference type="Rhea" id="RHEA-COMP:20101"/>
        <dbReference type="ChEBI" id="CHEBI:15377"/>
        <dbReference type="ChEBI" id="CHEBI:43474"/>
        <dbReference type="ChEBI" id="CHEBI:46858"/>
        <dbReference type="ChEBI" id="CHEBI:61978"/>
        <dbReference type="EC" id="3.1.3.48"/>
    </reaction>
</comment>
<gene>
    <name evidence="8" type="ORF">ERICIII_02553</name>
</gene>
<evidence type="ECO:0000256" key="5">
    <source>
        <dbReference type="ARBA" id="ARBA00051722"/>
    </source>
</evidence>
<evidence type="ECO:0000256" key="4">
    <source>
        <dbReference type="ARBA" id="ARBA00022912"/>
    </source>
</evidence>
<evidence type="ECO:0000313" key="9">
    <source>
        <dbReference type="Proteomes" id="UP000239833"/>
    </source>
</evidence>
<dbReference type="SMART" id="SM00226">
    <property type="entry name" value="LMWPc"/>
    <property type="match status" value="1"/>
</dbReference>
<dbReference type="GO" id="GO:0004725">
    <property type="term" value="F:protein tyrosine phosphatase activity"/>
    <property type="evidence" value="ECO:0007669"/>
    <property type="project" value="UniProtKB-EC"/>
</dbReference>
<dbReference type="PANTHER" id="PTHR11717">
    <property type="entry name" value="LOW MOLECULAR WEIGHT PROTEIN TYROSINE PHOSPHATASE"/>
    <property type="match status" value="1"/>
</dbReference>
<feature type="active site" description="Proton donor" evidence="6">
    <location>
        <position position="200"/>
    </location>
</feature>
<dbReference type="EC" id="3.1.3.48" evidence="2"/>
<evidence type="ECO:0000313" key="8">
    <source>
        <dbReference type="EMBL" id="AVF26695.1"/>
    </source>
</evidence>
<accession>A0A2L1U185</accession>
<evidence type="ECO:0000256" key="3">
    <source>
        <dbReference type="ARBA" id="ARBA00022801"/>
    </source>
</evidence>
<dbReference type="EMBL" id="CP019655">
    <property type="protein sequence ID" value="AVF26695.1"/>
    <property type="molecule type" value="Genomic_DNA"/>
</dbReference>
<dbReference type="InterPro" id="IPR017867">
    <property type="entry name" value="Tyr_phospatase_low_mol_wt"/>
</dbReference>
<name>A0A2L1U185_9BACL</name>
<dbReference type="FunFam" id="3.40.50.2300:FF:000113">
    <property type="entry name" value="Low molecular weight protein-tyrosine-phosphatase"/>
    <property type="match status" value="1"/>
</dbReference>
<sequence length="235" mass="27220">MSITSIKQNLCLYLKAIEAEIKINSATISEDFRKERCGKEGWFFYGKLIQWDERKGLLSVKETTVSNVRMERKRKMVRVLFVCLGNICRSPMAEAVFKHLVKEAGLEKEIEVDSAGTGDWHIGHAPHEGTRKLLDRQGISYEGMKARQVAKSDSEQFDYIIMMDAKNVKDVRRIFGDSGHPKMFRMMDFALDETVRDVPDPYFTGNFEEVYEMLLKSCKHLLQQVIEEYHLSPKQ</sequence>
<dbReference type="Pfam" id="PF01451">
    <property type="entry name" value="LMWPc"/>
    <property type="match status" value="1"/>
</dbReference>
<evidence type="ECO:0000256" key="2">
    <source>
        <dbReference type="ARBA" id="ARBA00013064"/>
    </source>
</evidence>
<comment type="similarity">
    <text evidence="1">Belongs to the low molecular weight phosphotyrosine protein phosphatase family.</text>
</comment>
<dbReference type="InterPro" id="IPR036196">
    <property type="entry name" value="Ptyr_pPase_sf"/>
</dbReference>
<dbReference type="InterPro" id="IPR050438">
    <property type="entry name" value="LMW_PTPase"/>
</dbReference>
<dbReference type="SUPFAM" id="SSF52788">
    <property type="entry name" value="Phosphotyrosine protein phosphatases I"/>
    <property type="match status" value="1"/>
</dbReference>
<dbReference type="Gene3D" id="3.40.50.2300">
    <property type="match status" value="1"/>
</dbReference>
<dbReference type="PRINTS" id="PR00719">
    <property type="entry name" value="LMWPTPASE"/>
</dbReference>
<protein>
    <recommendedName>
        <fullName evidence="2">protein-tyrosine-phosphatase</fullName>
        <ecNumber evidence="2">3.1.3.48</ecNumber>
    </recommendedName>
</protein>
<evidence type="ECO:0000256" key="6">
    <source>
        <dbReference type="PIRSR" id="PIRSR617867-1"/>
    </source>
</evidence>
<feature type="domain" description="Phosphotyrosine protein phosphatase I" evidence="7">
    <location>
        <begin position="77"/>
        <end position="224"/>
    </location>
</feature>
<evidence type="ECO:0000259" key="7">
    <source>
        <dbReference type="SMART" id="SM00226"/>
    </source>
</evidence>